<dbReference type="InterPro" id="IPR036388">
    <property type="entry name" value="WH-like_DNA-bd_sf"/>
</dbReference>
<dbReference type="Gene3D" id="1.10.10.10">
    <property type="entry name" value="Winged helix-like DNA-binding domain superfamily/Winged helix DNA-binding domain"/>
    <property type="match status" value="1"/>
</dbReference>
<evidence type="ECO:0000313" key="1">
    <source>
        <dbReference type="EMBL" id="MBB6051653.1"/>
    </source>
</evidence>
<dbReference type="InterPro" id="IPR016032">
    <property type="entry name" value="Sig_transdc_resp-reg_C-effctor"/>
</dbReference>
<dbReference type="PANTHER" id="PTHR47691">
    <property type="entry name" value="REGULATOR-RELATED"/>
    <property type="match status" value="1"/>
</dbReference>
<comment type="caution">
    <text evidence="1">The sequence shown here is derived from an EMBL/GenBank/DDBJ whole genome shotgun (WGS) entry which is preliminary data.</text>
</comment>
<sequence length="831" mass="90216">MLWRVRLLGGLALERDGFPPVTHFRSRKTAGLLAYFALFPGQHSRERLIDLFWPDDPLPQGQQSLRAALTSLRRQLEPPELRAGSVVLATRTHAGLHPSAIQTDVAELEAALKAGDRARAERLALGPLLPDFYDDWAITASEALTARLERVGLGEPGAAPPPVAPLSRTHKRLGVPPSLDRFFGREAERAQLQELLLAGVPVTLTGAGGSGKTRLATELALGWEGTSVFVALADVHDTSELPERLARLLDVRAEGITAALEAESAPLLVLDNTEHLTGAALKAFVLSLRTALPPLRLLITSRQRVGFPGERLLPLAALPLPNSDAELASLASVPSIALFVDRAQACRGDFQLTLRNAGALAELVQTLEGVPLAIELAASWTGVLTPSQLSERVQASRLALPARRGRAGRHDSLWAVAHSSYTLLSPELQRLFRLLAVFRGGATLAAIAAVAEEKQVEEAVLRLSERSLVRQTLGETPRFALPEALREFAAERLSEVAEEEAALGRHATFFMAHAEGLESELATERQGQALAQSDREFDNFAAALAHADAEQALRLSSALWRFWESRGRLREAERALTEALAHPDSSAPALLDSRARALGGLGVVRVRQRDYAGALVAQEAALAIRREQAEPVGIAVALYNVGMVASASGDFERAGGLYDEALLLLRPTGDTHRLSTMLMARGNLEVRRKQPLLGLPYLEEARRVQTDTGNVMGLIYTLMALAALRYELGELDTELGLYEEVLPLCVAINDVVNGATALLNMTETLMEQEADPERIVFLAALGESTRRKHGIPLLPADDERRAKLAPLLEQPRYALLWARGEATDWTQWDSP</sequence>
<dbReference type="Proteomes" id="UP000520814">
    <property type="component" value="Unassembled WGS sequence"/>
</dbReference>
<dbReference type="AlphaFoldDB" id="A0A7W9SSW0"/>
<dbReference type="SUPFAM" id="SSF52540">
    <property type="entry name" value="P-loop containing nucleoside triphosphate hydrolases"/>
    <property type="match status" value="1"/>
</dbReference>
<dbReference type="GO" id="GO:0006355">
    <property type="term" value="P:regulation of DNA-templated transcription"/>
    <property type="evidence" value="ECO:0007669"/>
    <property type="project" value="InterPro"/>
</dbReference>
<proteinExistence type="predicted"/>
<name>A0A7W9SSW0_ARMRO</name>
<dbReference type="SUPFAM" id="SSF46894">
    <property type="entry name" value="C-terminal effector domain of the bipartite response regulators"/>
    <property type="match status" value="1"/>
</dbReference>
<dbReference type="PANTHER" id="PTHR47691:SF3">
    <property type="entry name" value="HTH-TYPE TRANSCRIPTIONAL REGULATOR RV0890C-RELATED"/>
    <property type="match status" value="1"/>
</dbReference>
<dbReference type="Gene3D" id="3.40.50.300">
    <property type="entry name" value="P-loop containing nucleotide triphosphate hydrolases"/>
    <property type="match status" value="1"/>
</dbReference>
<dbReference type="EMBL" id="JACHGW010000003">
    <property type="protein sequence ID" value="MBB6051653.1"/>
    <property type="molecule type" value="Genomic_DNA"/>
</dbReference>
<dbReference type="RefSeq" id="WP_184199054.1">
    <property type="nucleotide sequence ID" value="NZ_JACHGW010000003.1"/>
</dbReference>
<reference evidence="1 2" key="1">
    <citation type="submission" date="2020-08" db="EMBL/GenBank/DDBJ databases">
        <title>Genomic Encyclopedia of Type Strains, Phase IV (KMG-IV): sequencing the most valuable type-strain genomes for metagenomic binning, comparative biology and taxonomic classification.</title>
        <authorList>
            <person name="Goeker M."/>
        </authorList>
    </citation>
    <scope>NUCLEOTIDE SEQUENCE [LARGE SCALE GENOMIC DNA]</scope>
    <source>
        <strain evidence="1 2">DSM 23562</strain>
    </source>
</reference>
<evidence type="ECO:0000313" key="2">
    <source>
        <dbReference type="Proteomes" id="UP000520814"/>
    </source>
</evidence>
<accession>A0A7W9SSW0</accession>
<dbReference type="SUPFAM" id="SSF48452">
    <property type="entry name" value="TPR-like"/>
    <property type="match status" value="1"/>
</dbReference>
<dbReference type="InterPro" id="IPR027417">
    <property type="entry name" value="P-loop_NTPase"/>
</dbReference>
<dbReference type="GO" id="GO:0003677">
    <property type="term" value="F:DNA binding"/>
    <property type="evidence" value="ECO:0007669"/>
    <property type="project" value="InterPro"/>
</dbReference>
<gene>
    <name evidence="1" type="ORF">HNQ39_003463</name>
</gene>
<organism evidence="1 2">
    <name type="scientific">Armatimonas rosea</name>
    <dbReference type="NCBI Taxonomy" id="685828"/>
    <lineage>
        <taxon>Bacteria</taxon>
        <taxon>Bacillati</taxon>
        <taxon>Armatimonadota</taxon>
        <taxon>Armatimonadia</taxon>
        <taxon>Armatimonadales</taxon>
        <taxon>Armatimonadaceae</taxon>
        <taxon>Armatimonas</taxon>
    </lineage>
</organism>
<dbReference type="Gene3D" id="1.25.40.10">
    <property type="entry name" value="Tetratricopeptide repeat domain"/>
    <property type="match status" value="1"/>
</dbReference>
<dbReference type="InterPro" id="IPR011990">
    <property type="entry name" value="TPR-like_helical_dom_sf"/>
</dbReference>
<protein>
    <submittedName>
        <fullName evidence="1">Putative ATPase</fullName>
    </submittedName>
</protein>
<keyword evidence="2" id="KW-1185">Reference proteome</keyword>